<protein>
    <submittedName>
        <fullName evidence="2">Uncharacterized protein</fullName>
    </submittedName>
</protein>
<sequence length="182" mass="20065">MEPTRTSPFHKGVVRKIYKKASPPPVKGESTSNHEERETSPTNKMTNEEAPPSQGRPMCAKHGRCPADKRPRRQRVFVNGKWYDFSHAVINDDFGFGSTSTGFEKQGFQKYDEGVLEPLGVSLKVHPKLLRADTLVAPPRAHSQPSASSQTSAISGVQSILEDISKVKAVSTLLNQVKLVEL</sequence>
<reference evidence="2 3" key="1">
    <citation type="submission" date="2023-10" db="EMBL/GenBank/DDBJ databases">
        <title>Chromosome-scale genome assembly provides insights into flower coloration mechanisms of Canna indica.</title>
        <authorList>
            <person name="Li C."/>
        </authorList>
    </citation>
    <scope>NUCLEOTIDE SEQUENCE [LARGE SCALE GENOMIC DNA]</scope>
    <source>
        <tissue evidence="2">Flower</tissue>
    </source>
</reference>
<dbReference type="Proteomes" id="UP001327560">
    <property type="component" value="Chromosome 5"/>
</dbReference>
<name>A0AAQ3KEL8_9LILI</name>
<keyword evidence="3" id="KW-1185">Reference proteome</keyword>
<organism evidence="2 3">
    <name type="scientific">Canna indica</name>
    <name type="common">Indian-shot</name>
    <dbReference type="NCBI Taxonomy" id="4628"/>
    <lineage>
        <taxon>Eukaryota</taxon>
        <taxon>Viridiplantae</taxon>
        <taxon>Streptophyta</taxon>
        <taxon>Embryophyta</taxon>
        <taxon>Tracheophyta</taxon>
        <taxon>Spermatophyta</taxon>
        <taxon>Magnoliopsida</taxon>
        <taxon>Liliopsida</taxon>
        <taxon>Zingiberales</taxon>
        <taxon>Cannaceae</taxon>
        <taxon>Canna</taxon>
    </lineage>
</organism>
<feature type="region of interest" description="Disordered" evidence="1">
    <location>
        <begin position="1"/>
        <end position="67"/>
    </location>
</feature>
<dbReference type="AlphaFoldDB" id="A0AAQ3KEL8"/>
<proteinExistence type="predicted"/>
<accession>A0AAQ3KEL8</accession>
<evidence type="ECO:0000313" key="2">
    <source>
        <dbReference type="EMBL" id="WOL07167.1"/>
    </source>
</evidence>
<dbReference type="EMBL" id="CP136894">
    <property type="protein sequence ID" value="WOL07167.1"/>
    <property type="molecule type" value="Genomic_DNA"/>
</dbReference>
<evidence type="ECO:0000256" key="1">
    <source>
        <dbReference type="SAM" id="MobiDB-lite"/>
    </source>
</evidence>
<evidence type="ECO:0000313" key="3">
    <source>
        <dbReference type="Proteomes" id="UP001327560"/>
    </source>
</evidence>
<gene>
    <name evidence="2" type="ORF">Cni_G15905</name>
</gene>